<dbReference type="AlphaFoldDB" id="A0A814K1F8"/>
<evidence type="ECO:0000256" key="1">
    <source>
        <dbReference type="SAM" id="Phobius"/>
    </source>
</evidence>
<feature type="non-terminal residue" evidence="2">
    <location>
        <position position="338"/>
    </location>
</feature>
<reference evidence="2" key="1">
    <citation type="submission" date="2021-02" db="EMBL/GenBank/DDBJ databases">
        <authorList>
            <person name="Nowell W R."/>
        </authorList>
    </citation>
    <scope>NUCLEOTIDE SEQUENCE</scope>
    <source>
        <strain evidence="2">Ploen Becks lab</strain>
    </source>
</reference>
<comment type="caution">
    <text evidence="2">The sequence shown here is derived from an EMBL/GenBank/DDBJ whole genome shotgun (WGS) entry which is preliminary data.</text>
</comment>
<name>A0A814K1F8_9BILA</name>
<dbReference type="Proteomes" id="UP000663879">
    <property type="component" value="Unassembled WGS sequence"/>
</dbReference>
<feature type="transmembrane region" description="Helical" evidence="1">
    <location>
        <begin position="15"/>
        <end position="42"/>
    </location>
</feature>
<sequence>MYYYDDSRGSGFLPWWGWALIGVGTIAVICGIVAVALIPVYISGSSSSSSPATTTSTTRFTGVAEVSANSEAESTKNVTATVNGGRIDVIVVNSFTSFDEANSKNNYQAVINKIATNKQSIEAKITNVKVAVNTETITIERSIQSVETLNDGTRKRNKTCKVNRSNGQEQCVLVVLRIYNNGTEIAESPQELNQTINSLITIAINNSTTFLTSTTSTSTKSIVVTSTAVTSTSTAVTSTSTAVTSNLTTVTSTAVTSNLTAVTSNSTTVTSTAFTSTTSTTRFTGVAEVSANSGRAYMFGNFDITVLVDYVTAFFHLINYQLISSILLLNKDYCFNPR</sequence>
<evidence type="ECO:0000313" key="3">
    <source>
        <dbReference type="Proteomes" id="UP000663879"/>
    </source>
</evidence>
<organism evidence="2 3">
    <name type="scientific">Brachionus calyciflorus</name>
    <dbReference type="NCBI Taxonomy" id="104777"/>
    <lineage>
        <taxon>Eukaryota</taxon>
        <taxon>Metazoa</taxon>
        <taxon>Spiralia</taxon>
        <taxon>Gnathifera</taxon>
        <taxon>Rotifera</taxon>
        <taxon>Eurotatoria</taxon>
        <taxon>Monogononta</taxon>
        <taxon>Pseudotrocha</taxon>
        <taxon>Ploima</taxon>
        <taxon>Brachionidae</taxon>
        <taxon>Brachionus</taxon>
    </lineage>
</organism>
<proteinExistence type="predicted"/>
<keyword evidence="3" id="KW-1185">Reference proteome</keyword>
<keyword evidence="1" id="KW-0472">Membrane</keyword>
<gene>
    <name evidence="2" type="ORF">OXX778_LOCUS18554</name>
</gene>
<accession>A0A814K1F8</accession>
<protein>
    <submittedName>
        <fullName evidence="2">Uncharacterized protein</fullName>
    </submittedName>
</protein>
<keyword evidence="1" id="KW-0812">Transmembrane</keyword>
<keyword evidence="1" id="KW-1133">Transmembrane helix</keyword>
<evidence type="ECO:0000313" key="2">
    <source>
        <dbReference type="EMBL" id="CAF1045308.1"/>
    </source>
</evidence>
<dbReference type="EMBL" id="CAJNOC010005194">
    <property type="protein sequence ID" value="CAF1045308.1"/>
    <property type="molecule type" value="Genomic_DNA"/>
</dbReference>